<accession>A0ABS1DE20</accession>
<dbReference type="InterPro" id="IPR004675">
    <property type="entry name" value="AhpD_core"/>
</dbReference>
<sequence>MRVTTKPVSEYPWYIRPFFWKQKRKYGQVLEPGLVWGRSPKLFMGVAFLYGMIERARNPLEPALRSLVTVRVSQINHCRFCVDVNSATLMKRGIGEEKVGALEDWRNSNLFDETERAALAYTEAVTRSDQEPDDAIHAELRRHFDEDAVVELTGLIAFQNMSSKFNAALDVPPQGFCRLPQTGPQAPQGGRHAPQAGE</sequence>
<organism evidence="3 4">
    <name type="scientific">Rhodovibrio sodomensis</name>
    <dbReference type="NCBI Taxonomy" id="1088"/>
    <lineage>
        <taxon>Bacteria</taxon>
        <taxon>Pseudomonadati</taxon>
        <taxon>Pseudomonadota</taxon>
        <taxon>Alphaproteobacteria</taxon>
        <taxon>Rhodospirillales</taxon>
        <taxon>Rhodovibrionaceae</taxon>
        <taxon>Rhodovibrio</taxon>
    </lineage>
</organism>
<dbReference type="Gene3D" id="1.20.1290.10">
    <property type="entry name" value="AhpD-like"/>
    <property type="match status" value="1"/>
</dbReference>
<gene>
    <name evidence="3" type="ORF">CKO28_10400</name>
</gene>
<dbReference type="SUPFAM" id="SSF69118">
    <property type="entry name" value="AhpD-like"/>
    <property type="match status" value="1"/>
</dbReference>
<protein>
    <submittedName>
        <fullName evidence="3">Alkylhydroperoxidase</fullName>
    </submittedName>
</protein>
<dbReference type="PANTHER" id="PTHR34846:SF10">
    <property type="entry name" value="CYTOPLASMIC PROTEIN"/>
    <property type="match status" value="1"/>
</dbReference>
<name>A0ABS1DE20_9PROT</name>
<dbReference type="InterPro" id="IPR003779">
    <property type="entry name" value="CMD-like"/>
</dbReference>
<feature type="domain" description="Carboxymuconolactone decarboxylase-like" evidence="2">
    <location>
        <begin position="49"/>
        <end position="123"/>
    </location>
</feature>
<comment type="caution">
    <text evidence="3">The sequence shown here is derived from an EMBL/GenBank/DDBJ whole genome shotgun (WGS) entry which is preliminary data.</text>
</comment>
<dbReference type="Proteomes" id="UP001296873">
    <property type="component" value="Unassembled WGS sequence"/>
</dbReference>
<dbReference type="EMBL" id="NRRL01000023">
    <property type="protein sequence ID" value="MBK1668444.1"/>
    <property type="molecule type" value="Genomic_DNA"/>
</dbReference>
<reference evidence="3 4" key="1">
    <citation type="journal article" date="2020" name="Microorganisms">
        <title>Osmotic Adaptation and Compatible Solute Biosynthesis of Phototrophic Bacteria as Revealed from Genome Analyses.</title>
        <authorList>
            <person name="Imhoff J.F."/>
            <person name="Rahn T."/>
            <person name="Kunzel S."/>
            <person name="Keller A."/>
            <person name="Neulinger S.C."/>
        </authorList>
    </citation>
    <scope>NUCLEOTIDE SEQUENCE [LARGE SCALE GENOMIC DNA]</scope>
    <source>
        <strain evidence="3 4">DSM 9895</strain>
    </source>
</reference>
<dbReference type="PANTHER" id="PTHR34846">
    <property type="entry name" value="4-CARBOXYMUCONOLACTONE DECARBOXYLASE FAMILY PROTEIN (AFU_ORTHOLOGUE AFUA_6G11590)"/>
    <property type="match status" value="1"/>
</dbReference>
<feature type="region of interest" description="Disordered" evidence="1">
    <location>
        <begin position="178"/>
        <end position="198"/>
    </location>
</feature>
<dbReference type="Pfam" id="PF02627">
    <property type="entry name" value="CMD"/>
    <property type="match status" value="1"/>
</dbReference>
<evidence type="ECO:0000256" key="1">
    <source>
        <dbReference type="SAM" id="MobiDB-lite"/>
    </source>
</evidence>
<dbReference type="NCBIfam" id="TIGR00778">
    <property type="entry name" value="ahpD_dom"/>
    <property type="match status" value="1"/>
</dbReference>
<dbReference type="RefSeq" id="WP_200340759.1">
    <property type="nucleotide sequence ID" value="NZ_NRRL01000023.1"/>
</dbReference>
<proteinExistence type="predicted"/>
<evidence type="ECO:0000313" key="4">
    <source>
        <dbReference type="Proteomes" id="UP001296873"/>
    </source>
</evidence>
<evidence type="ECO:0000259" key="2">
    <source>
        <dbReference type="Pfam" id="PF02627"/>
    </source>
</evidence>
<keyword evidence="4" id="KW-1185">Reference proteome</keyword>
<dbReference type="InterPro" id="IPR029032">
    <property type="entry name" value="AhpD-like"/>
</dbReference>
<evidence type="ECO:0000313" key="3">
    <source>
        <dbReference type="EMBL" id="MBK1668444.1"/>
    </source>
</evidence>